<accession>A0A369QDD4</accession>
<dbReference type="OrthoDB" id="5297106at2"/>
<dbReference type="Pfam" id="PF05534">
    <property type="entry name" value="HicB"/>
    <property type="match status" value="1"/>
</dbReference>
<dbReference type="InterPro" id="IPR035069">
    <property type="entry name" value="TTHA1013/TTHA0281-like"/>
</dbReference>
<protein>
    <recommendedName>
        <fullName evidence="3">Toxin-antitoxin system HicB family antitoxin</fullName>
    </recommendedName>
</protein>
<dbReference type="Proteomes" id="UP000253919">
    <property type="component" value="Unassembled WGS sequence"/>
</dbReference>
<evidence type="ECO:0000313" key="1">
    <source>
        <dbReference type="EMBL" id="RDC62714.1"/>
    </source>
</evidence>
<sequence length="112" mass="12675">MANTMQYKGFIGSVNYDDDDAIFYGKLEFIEDSILYEGSSVQELKTMFREAVDEYIQTCKELGKEPQKPFKGVFNVRVKPEIHQKAALISLQKGISLNQVVAEALTQYVKAS</sequence>
<dbReference type="InterPro" id="IPR008651">
    <property type="entry name" value="Uncharacterised_HicB"/>
</dbReference>
<dbReference type="AlphaFoldDB" id="A0A369QDD4"/>
<organism evidence="1 2">
    <name type="scientific">Adhaeribacter pallidiroseus</name>
    <dbReference type="NCBI Taxonomy" id="2072847"/>
    <lineage>
        <taxon>Bacteria</taxon>
        <taxon>Pseudomonadati</taxon>
        <taxon>Bacteroidota</taxon>
        <taxon>Cytophagia</taxon>
        <taxon>Cytophagales</taxon>
        <taxon>Hymenobacteraceae</taxon>
        <taxon>Adhaeribacter</taxon>
    </lineage>
</organism>
<name>A0A369QDD4_9BACT</name>
<reference evidence="1 2" key="1">
    <citation type="submission" date="2018-04" db="EMBL/GenBank/DDBJ databases">
        <title>Adhaeribacter sp. HMF7616 genome sequencing and assembly.</title>
        <authorList>
            <person name="Kang H."/>
            <person name="Kang J."/>
            <person name="Cha I."/>
            <person name="Kim H."/>
            <person name="Joh K."/>
        </authorList>
    </citation>
    <scope>NUCLEOTIDE SEQUENCE [LARGE SCALE GENOMIC DNA]</scope>
    <source>
        <strain evidence="1 2">HMF7616</strain>
    </source>
</reference>
<evidence type="ECO:0008006" key="3">
    <source>
        <dbReference type="Google" id="ProtNLM"/>
    </source>
</evidence>
<dbReference type="GO" id="GO:0006355">
    <property type="term" value="P:regulation of DNA-templated transcription"/>
    <property type="evidence" value="ECO:0007669"/>
    <property type="project" value="InterPro"/>
</dbReference>
<dbReference type="SUPFAM" id="SSF47598">
    <property type="entry name" value="Ribbon-helix-helix"/>
    <property type="match status" value="1"/>
</dbReference>
<gene>
    <name evidence="1" type="ORF">AHMF7616_01308</name>
</gene>
<dbReference type="InterPro" id="IPR010985">
    <property type="entry name" value="Ribbon_hlx_hlx"/>
</dbReference>
<dbReference type="SUPFAM" id="SSF143100">
    <property type="entry name" value="TTHA1013/TTHA0281-like"/>
    <property type="match status" value="1"/>
</dbReference>
<proteinExistence type="predicted"/>
<evidence type="ECO:0000313" key="2">
    <source>
        <dbReference type="Proteomes" id="UP000253919"/>
    </source>
</evidence>
<dbReference type="RefSeq" id="WP_115372125.1">
    <property type="nucleotide sequence ID" value="NZ_QASA01000001.1"/>
</dbReference>
<comment type="caution">
    <text evidence="1">The sequence shown here is derived from an EMBL/GenBank/DDBJ whole genome shotgun (WGS) entry which is preliminary data.</text>
</comment>
<dbReference type="EMBL" id="QASA01000001">
    <property type="protein sequence ID" value="RDC62714.1"/>
    <property type="molecule type" value="Genomic_DNA"/>
</dbReference>
<keyword evidence="2" id="KW-1185">Reference proteome</keyword>